<dbReference type="InterPro" id="IPR024455">
    <property type="entry name" value="Phage_capsid"/>
</dbReference>
<name>A0A0A0RL61_9CAUD</name>
<evidence type="ECO:0000313" key="3">
    <source>
        <dbReference type="EMBL" id="AIW02553.1"/>
    </source>
</evidence>
<reference evidence="3 4" key="1">
    <citation type="submission" date="2014-09" db="EMBL/GenBank/DDBJ databases">
        <authorList>
            <person name="Gicewicz E.A."/>
            <person name="Hiryak K.M."/>
            <person name="Horoschock A.N."/>
            <person name="Kneeream E.R."/>
            <person name="Luchetta J."/>
            <person name="Mikolon A.R."/>
            <person name="Smith S.N."/>
            <person name="Svintozelskiy S."/>
            <person name="Yucha M.L."/>
            <person name="Manna D.P."/>
            <person name="Pidcock K.A."/>
            <person name="Laing C.E."/>
            <person name="Schaff J.E."/>
            <person name="Dashiell C.L."/>
            <person name="Macialek J.A."/>
            <person name="Anders K.R."/>
            <person name="Braun M.A."/>
            <person name="Delesalle V.A."/>
            <person name="Hughes L.E."/>
            <person name="Ware V.C."/>
            <person name="Bradley K.W."/>
            <person name="Barker L.P."/>
            <person name="Asai D.J."/>
            <person name="Bowman C.A."/>
            <person name="Russell D.A."/>
            <person name="Pope W.H."/>
            <person name="Jacobs-Sera D."/>
            <person name="Hendrix R.W."/>
            <person name="Hatfull G.F."/>
        </authorList>
    </citation>
    <scope>NUCLEOTIDE SEQUENCE [LARGE SCALE GENOMIC DNA]</scope>
</reference>
<keyword evidence="2" id="KW-0946">Virion</keyword>
<accession>A0A0A0RL61</accession>
<dbReference type="GO" id="GO:0044423">
    <property type="term" value="C:virion component"/>
    <property type="evidence" value="ECO:0007669"/>
    <property type="project" value="UniProtKB-KW"/>
</dbReference>
<evidence type="ECO:0000313" key="4">
    <source>
        <dbReference type="Proteomes" id="UP000030200"/>
    </source>
</evidence>
<dbReference type="OrthoDB" id="3928at10239"/>
<dbReference type="Proteomes" id="UP000030200">
    <property type="component" value="Segment"/>
</dbReference>
<dbReference type="NCBIfam" id="TIGR01554">
    <property type="entry name" value="major_cap_HK97"/>
    <property type="match status" value="1"/>
</dbReference>
<dbReference type="RefSeq" id="YP_009225780.1">
    <property type="nucleotide sequence ID" value="NC_029098.1"/>
</dbReference>
<dbReference type="SUPFAM" id="SSF56563">
    <property type="entry name" value="Major capsid protein gp5"/>
    <property type="match status" value="1"/>
</dbReference>
<evidence type="ECO:0000256" key="2">
    <source>
        <dbReference type="ARBA" id="ARBA00022844"/>
    </source>
</evidence>
<gene>
    <name evidence="3" type="primary">55</name>
    <name evidence="3" type="ORF">PBI_JAY2JAY_55</name>
</gene>
<sequence length="331" mass="36302">MSDELIEKVIRTTEVASGGGGLLNAEQSNRFIDYMWESTVLGSQVRTIRMRADTVDIDKLGIGERLMRVATEAVDDGVNAGATFSKISLTTKKLRLDWEISTESLEDNIEGEALEDHIARLMATQAGNDLEDVAINGNTALTTDPLLKAFDGWRKRALAGGHVIDHGGNGVDRSVFNKALKAMPRKYMQRRNGLKFFTGSNVIQDYLFSLQNTSADYVTPEAMAAAGINSGVRTEGPAGFTTGNAFGVPVQEVPLFEETLDGDYSGAAGDHADVWLTFPNNMLWGVKREIQVFREFKPKKDTTEYTMYCRVGTQIENADAFVVVKNVKISA</sequence>
<dbReference type="KEGG" id="vg:26796784"/>
<evidence type="ECO:0000256" key="1">
    <source>
        <dbReference type="ARBA" id="ARBA00004328"/>
    </source>
</evidence>
<organism evidence="3 4">
    <name type="scientific">Streptomyces phage Jay2Jay</name>
    <dbReference type="NCBI Taxonomy" id="1556290"/>
    <lineage>
        <taxon>Viruses</taxon>
        <taxon>Duplodnaviria</taxon>
        <taxon>Heunggongvirae</taxon>
        <taxon>Uroviricota</taxon>
        <taxon>Caudoviricetes</taxon>
        <taxon>Stanwilliamsviridae</taxon>
        <taxon>Boydwoodruffvirinae</taxon>
        <taxon>Samistivirus</taxon>
        <taxon>Samistivirus jay2jay</taxon>
    </lineage>
</organism>
<dbReference type="GeneID" id="26796784"/>
<keyword evidence="4" id="KW-1185">Reference proteome</keyword>
<comment type="subcellular location">
    <subcellularLocation>
        <location evidence="1">Virion</location>
    </subcellularLocation>
</comment>
<dbReference type="EMBL" id="KM652554">
    <property type="protein sequence ID" value="AIW02553.1"/>
    <property type="molecule type" value="Genomic_DNA"/>
</dbReference>
<proteinExistence type="predicted"/>
<protein>
    <submittedName>
        <fullName evidence="3">Major capsid protein</fullName>
    </submittedName>
</protein>